<sequence>MATLLTPTVPELESERARLLAETPRGEEDLRARAEDFLLTHEEARLLRRLDEIDFLLGRD</sequence>
<proteinExistence type="predicted"/>
<organism evidence="1 2">
    <name type="scientific">Intrasporangium calvum</name>
    <dbReference type="NCBI Taxonomy" id="53358"/>
    <lineage>
        <taxon>Bacteria</taxon>
        <taxon>Bacillati</taxon>
        <taxon>Actinomycetota</taxon>
        <taxon>Actinomycetes</taxon>
        <taxon>Micrococcales</taxon>
        <taxon>Intrasporangiaceae</taxon>
        <taxon>Intrasporangium</taxon>
    </lineage>
</organism>
<protein>
    <submittedName>
        <fullName evidence="1">Uncharacterized protein</fullName>
    </submittedName>
</protein>
<evidence type="ECO:0000313" key="2">
    <source>
        <dbReference type="Proteomes" id="UP001150259"/>
    </source>
</evidence>
<dbReference type="EMBL" id="JAPFQL010000011">
    <property type="protein sequence ID" value="MDC5696443.1"/>
    <property type="molecule type" value="Genomic_DNA"/>
</dbReference>
<keyword evidence="2" id="KW-1185">Reference proteome</keyword>
<accession>A0ABT5GDX2</accession>
<gene>
    <name evidence="1" type="ORF">OO014_04175</name>
</gene>
<dbReference type="RefSeq" id="WP_272461019.1">
    <property type="nucleotide sequence ID" value="NZ_JAPFQL010000011.1"/>
</dbReference>
<evidence type="ECO:0000313" key="1">
    <source>
        <dbReference type="EMBL" id="MDC5696443.1"/>
    </source>
</evidence>
<comment type="caution">
    <text evidence="1">The sequence shown here is derived from an EMBL/GenBank/DDBJ whole genome shotgun (WGS) entry which is preliminary data.</text>
</comment>
<name>A0ABT5GDX2_9MICO</name>
<reference evidence="1 2" key="1">
    <citation type="submission" date="2022-11" db="EMBL/GenBank/DDBJ databases">
        <title>Anaerobic phenanthrene biodegradation by a DNRA strain PheN6.</title>
        <authorList>
            <person name="Zhang Z."/>
        </authorList>
    </citation>
    <scope>NUCLEOTIDE SEQUENCE [LARGE SCALE GENOMIC DNA]</scope>
    <source>
        <strain evidence="1 2">PheN6</strain>
    </source>
</reference>
<dbReference type="Proteomes" id="UP001150259">
    <property type="component" value="Unassembled WGS sequence"/>
</dbReference>